<evidence type="ECO:0000313" key="2">
    <source>
        <dbReference type="EMBL" id="ESK52143.1"/>
    </source>
</evidence>
<protein>
    <recommendedName>
        <fullName evidence="4">HdeD family acid-resistance protein</fullName>
    </recommendedName>
</protein>
<feature type="transmembrane region" description="Helical" evidence="1">
    <location>
        <begin position="97"/>
        <end position="118"/>
    </location>
</feature>
<dbReference type="GO" id="GO:0005886">
    <property type="term" value="C:plasma membrane"/>
    <property type="evidence" value="ECO:0007669"/>
    <property type="project" value="TreeGrafter"/>
</dbReference>
<dbReference type="EMBL" id="AYEU01000003">
    <property type="protein sequence ID" value="ESK52143.1"/>
    <property type="molecule type" value="Genomic_DNA"/>
</dbReference>
<dbReference type="HOGENOM" id="CLU_091585_2_0_6"/>
<dbReference type="RefSeq" id="WP_004899312.1">
    <property type="nucleotide sequence ID" value="NZ_BBTI01000003.1"/>
</dbReference>
<accession>V2UCF1</accession>
<reference evidence="2 3" key="1">
    <citation type="submission" date="2013-10" db="EMBL/GenBank/DDBJ databases">
        <title>The Genome Sequence of Acinetobacter brisouii CIP 110357.</title>
        <authorList>
            <consortium name="The Broad Institute Genomics Platform"/>
            <consortium name="The Broad Institute Genome Sequencing Center for Infectious Disease"/>
            <person name="Cerqueira G."/>
            <person name="Feldgarden M."/>
            <person name="Courvalin P."/>
            <person name="Grillot-Courvalin C."/>
            <person name="Clermont D."/>
            <person name="Rocha E."/>
            <person name="Yoon E.-J."/>
            <person name="Nemec A."/>
            <person name="Young S.K."/>
            <person name="Zeng Q."/>
            <person name="Gargeya S."/>
            <person name="Fitzgerald M."/>
            <person name="Abouelleil A."/>
            <person name="Alvarado L."/>
            <person name="Berlin A.M."/>
            <person name="Chapman S.B."/>
            <person name="Gainer-Dewar J."/>
            <person name="Goldberg J."/>
            <person name="Gnerre S."/>
            <person name="Griggs A."/>
            <person name="Gujja S."/>
            <person name="Hansen M."/>
            <person name="Howarth C."/>
            <person name="Imamovic A."/>
            <person name="Ireland A."/>
            <person name="Larimer J."/>
            <person name="McCowan C."/>
            <person name="Murphy C."/>
            <person name="Pearson M."/>
            <person name="Poon T.W."/>
            <person name="Priest M."/>
            <person name="Roberts A."/>
            <person name="Saif S."/>
            <person name="Shea T."/>
            <person name="Sykes S."/>
            <person name="Wortman J."/>
            <person name="Nusbaum C."/>
            <person name="Birren B."/>
        </authorList>
    </citation>
    <scope>NUCLEOTIDE SEQUENCE [LARGE SCALE GENOMIC DNA]</scope>
    <source>
        <strain evidence="2 3">CIP 110357</strain>
    </source>
</reference>
<organism evidence="2 3">
    <name type="scientific">Acinetobacter brisouii CIP 110357</name>
    <dbReference type="NCBI Taxonomy" id="1341683"/>
    <lineage>
        <taxon>Bacteria</taxon>
        <taxon>Pseudomonadati</taxon>
        <taxon>Pseudomonadota</taxon>
        <taxon>Gammaproteobacteria</taxon>
        <taxon>Moraxellales</taxon>
        <taxon>Moraxellaceae</taxon>
        <taxon>Acinetobacter</taxon>
    </lineage>
</organism>
<proteinExistence type="predicted"/>
<evidence type="ECO:0008006" key="4">
    <source>
        <dbReference type="Google" id="ProtNLM"/>
    </source>
</evidence>
<dbReference type="AlphaFoldDB" id="V2UCF1"/>
<feature type="transmembrane region" description="Helical" evidence="1">
    <location>
        <begin position="130"/>
        <end position="148"/>
    </location>
</feature>
<sequence length="189" mass="20984">MLTVGNDLIRHQLHQQRKWYLLFGWLLVLFAGILLLSLPFATLTVVVLFGGLMMLAAMLHVLAAFKFFDGGVRWMWLLFAVVYFIAGFLAFRHPWGTAIFLTQVVGGVLVVAGVLRVFKALLFRAFQGWGWILFSGCLTLLTGVLILISPNAAFWLLGLCLALDLLFQGINYLSLAAVIQRIPPSSADT</sequence>
<evidence type="ECO:0000313" key="3">
    <source>
        <dbReference type="Proteomes" id="UP000018418"/>
    </source>
</evidence>
<dbReference type="InterPro" id="IPR052712">
    <property type="entry name" value="Acid_resist_chaperone_HdeD"/>
</dbReference>
<dbReference type="STRING" id="396323.VH98_00400"/>
<dbReference type="Proteomes" id="UP000018418">
    <property type="component" value="Unassembled WGS sequence"/>
</dbReference>
<feature type="transmembrane region" description="Helical" evidence="1">
    <location>
        <begin position="46"/>
        <end position="65"/>
    </location>
</feature>
<dbReference type="PATRIC" id="fig|1341683.3.peg.280"/>
<keyword evidence="1" id="KW-0812">Transmembrane</keyword>
<feature type="transmembrane region" description="Helical" evidence="1">
    <location>
        <begin position="20"/>
        <end position="40"/>
    </location>
</feature>
<gene>
    <name evidence="2" type="ORF">P255_00285</name>
</gene>
<dbReference type="OrthoDB" id="9815400at2"/>
<evidence type="ECO:0000256" key="1">
    <source>
        <dbReference type="SAM" id="Phobius"/>
    </source>
</evidence>
<keyword evidence="1" id="KW-0472">Membrane</keyword>
<feature type="transmembrane region" description="Helical" evidence="1">
    <location>
        <begin position="72"/>
        <end position="91"/>
    </location>
</feature>
<name>V2UCF1_9GAMM</name>
<keyword evidence="3" id="KW-1185">Reference proteome</keyword>
<dbReference type="Pfam" id="PF03729">
    <property type="entry name" value="DUF308"/>
    <property type="match status" value="1"/>
</dbReference>
<dbReference type="PANTHER" id="PTHR34989">
    <property type="entry name" value="PROTEIN HDED"/>
    <property type="match status" value="1"/>
</dbReference>
<keyword evidence="1" id="KW-1133">Transmembrane helix</keyword>
<dbReference type="InterPro" id="IPR005325">
    <property type="entry name" value="DUF308_memb"/>
</dbReference>
<feature type="transmembrane region" description="Helical" evidence="1">
    <location>
        <begin position="154"/>
        <end position="179"/>
    </location>
</feature>
<comment type="caution">
    <text evidence="2">The sequence shown here is derived from an EMBL/GenBank/DDBJ whole genome shotgun (WGS) entry which is preliminary data.</text>
</comment>
<dbReference type="PANTHER" id="PTHR34989:SF1">
    <property type="entry name" value="PROTEIN HDED"/>
    <property type="match status" value="1"/>
</dbReference>